<keyword evidence="3" id="KW-1185">Reference proteome</keyword>
<protein>
    <recommendedName>
        <fullName evidence="1">Gp5/Type VI secretion system Vgr protein OB-fold domain-containing protein</fullName>
    </recommendedName>
</protein>
<dbReference type="EMBL" id="QKOE01000004">
    <property type="protein sequence ID" value="PZA17017.1"/>
    <property type="molecule type" value="Genomic_DNA"/>
</dbReference>
<name>A0A323UX27_9RHOO</name>
<organism evidence="2 3">
    <name type="scientific">Parazoarcus communis SWub3 = DSM 12120</name>
    <dbReference type="NCBI Taxonomy" id="1121029"/>
    <lineage>
        <taxon>Bacteria</taxon>
        <taxon>Pseudomonadati</taxon>
        <taxon>Pseudomonadota</taxon>
        <taxon>Betaproteobacteria</taxon>
        <taxon>Rhodocyclales</taxon>
        <taxon>Zoogloeaceae</taxon>
        <taxon>Parazoarcus</taxon>
    </lineage>
</organism>
<gene>
    <name evidence="2" type="ORF">DNK49_07160</name>
</gene>
<comment type="caution">
    <text evidence="2">The sequence shown here is derived from an EMBL/GenBank/DDBJ whole genome shotgun (WGS) entry which is preliminary data.</text>
</comment>
<dbReference type="RefSeq" id="WP_110523662.1">
    <property type="nucleotide sequence ID" value="NZ_QKOE01000004.1"/>
</dbReference>
<dbReference type="Gene3D" id="2.40.50.230">
    <property type="entry name" value="Gp5 N-terminal domain"/>
    <property type="match status" value="1"/>
</dbReference>
<evidence type="ECO:0000259" key="1">
    <source>
        <dbReference type="Pfam" id="PF04717"/>
    </source>
</evidence>
<accession>A0A323UX27</accession>
<reference evidence="2 3" key="1">
    <citation type="submission" date="2018-06" db="EMBL/GenBank/DDBJ databases">
        <title>Azoarcus communis strain SWub3 genome.</title>
        <authorList>
            <person name="Zorraquino Salvo V."/>
            <person name="Toubiana D."/>
            <person name="Blumwald E."/>
        </authorList>
    </citation>
    <scope>NUCLEOTIDE SEQUENCE [LARGE SCALE GENOMIC DNA]</scope>
    <source>
        <strain evidence="2 3">SWub3</strain>
    </source>
</reference>
<dbReference type="Pfam" id="PF04717">
    <property type="entry name" value="Phage_base_V"/>
    <property type="match status" value="1"/>
</dbReference>
<dbReference type="OrthoDB" id="1907165at2"/>
<proteinExistence type="predicted"/>
<evidence type="ECO:0000313" key="3">
    <source>
        <dbReference type="Proteomes" id="UP000248259"/>
    </source>
</evidence>
<dbReference type="SUPFAM" id="SSF69349">
    <property type="entry name" value="Phage fibre proteins"/>
    <property type="match status" value="1"/>
</dbReference>
<dbReference type="InterPro" id="IPR037026">
    <property type="entry name" value="Vgr_OB-fold_dom_sf"/>
</dbReference>
<dbReference type="AlphaFoldDB" id="A0A323UX27"/>
<dbReference type="SUPFAM" id="SSF69255">
    <property type="entry name" value="gp5 N-terminal domain-like"/>
    <property type="match status" value="1"/>
</dbReference>
<dbReference type="Proteomes" id="UP000248259">
    <property type="component" value="Unassembled WGS sequence"/>
</dbReference>
<dbReference type="InterPro" id="IPR006531">
    <property type="entry name" value="Gp5/Vgr_OB"/>
</dbReference>
<sequence length="223" mass="23512">MNGDPRFPGDGDGPRWFGLYPAEVIDLVDPDSKGRIKVRLPSFGTAGEGVSAWATLLTPYADQNQGLEILPEPGSQVVVAFEAGDPARPYIVGACWNGRRTLPEAAAAANNLRTLRTRAGSQLQFDDSAGAAKVTLSMQSGHKLVLDDVSNEVVLEHANGCVIRIDIGGTVTVTANVRLEVNASIVNIRAPMTICDGILKCDTLIANTGVVSPSYTPGAGNIW</sequence>
<evidence type="ECO:0000313" key="2">
    <source>
        <dbReference type="EMBL" id="PZA17017.1"/>
    </source>
</evidence>
<feature type="domain" description="Gp5/Type VI secretion system Vgr protein OB-fold" evidence="1">
    <location>
        <begin position="20"/>
        <end position="96"/>
    </location>
</feature>